<dbReference type="SMART" id="SM00387">
    <property type="entry name" value="HATPase_c"/>
    <property type="match status" value="1"/>
</dbReference>
<evidence type="ECO:0000313" key="9">
    <source>
        <dbReference type="Proteomes" id="UP000553343"/>
    </source>
</evidence>
<evidence type="ECO:0000256" key="3">
    <source>
        <dbReference type="ARBA" id="ARBA00022679"/>
    </source>
</evidence>
<evidence type="ECO:0000256" key="5">
    <source>
        <dbReference type="PROSITE-ProRule" id="PRU00169"/>
    </source>
</evidence>
<dbReference type="SUPFAM" id="SSF55874">
    <property type="entry name" value="ATPase domain of HSP90 chaperone/DNA topoisomerase II/histidine kinase"/>
    <property type="match status" value="1"/>
</dbReference>
<comment type="caution">
    <text evidence="8">The sequence shown here is derived from an EMBL/GenBank/DDBJ whole genome shotgun (WGS) entry which is preliminary data.</text>
</comment>
<keyword evidence="5" id="KW-0597">Phosphoprotein</keyword>
<keyword evidence="3" id="KW-0808">Transferase</keyword>
<feature type="domain" description="Response regulatory" evidence="7">
    <location>
        <begin position="182"/>
        <end position="298"/>
    </location>
</feature>
<organism evidence="8 9">
    <name type="scientific">Desulfobacter latus</name>
    <dbReference type="NCBI Taxonomy" id="2292"/>
    <lineage>
        <taxon>Bacteria</taxon>
        <taxon>Pseudomonadati</taxon>
        <taxon>Thermodesulfobacteriota</taxon>
        <taxon>Desulfobacteria</taxon>
        <taxon>Desulfobacterales</taxon>
        <taxon>Desulfobacteraceae</taxon>
        <taxon>Desulfobacter</taxon>
    </lineage>
</organism>
<dbReference type="Proteomes" id="UP000553343">
    <property type="component" value="Unassembled WGS sequence"/>
</dbReference>
<dbReference type="SUPFAM" id="SSF52172">
    <property type="entry name" value="CheY-like"/>
    <property type="match status" value="1"/>
</dbReference>
<dbReference type="SMART" id="SM00448">
    <property type="entry name" value="REC"/>
    <property type="match status" value="1"/>
</dbReference>
<keyword evidence="4" id="KW-0418">Kinase</keyword>
<evidence type="ECO:0000256" key="4">
    <source>
        <dbReference type="ARBA" id="ARBA00022777"/>
    </source>
</evidence>
<name>A0A850SUV5_9BACT</name>
<dbReference type="PROSITE" id="PS50110">
    <property type="entry name" value="RESPONSE_REGULATORY"/>
    <property type="match status" value="1"/>
</dbReference>
<dbReference type="Pfam" id="PF02518">
    <property type="entry name" value="HATPase_c"/>
    <property type="match status" value="1"/>
</dbReference>
<comment type="catalytic activity">
    <reaction evidence="1">
        <text>ATP + protein L-histidine = ADP + protein N-phospho-L-histidine.</text>
        <dbReference type="EC" id="2.7.13.3"/>
    </reaction>
</comment>
<evidence type="ECO:0000313" key="8">
    <source>
        <dbReference type="EMBL" id="NWH04929.1"/>
    </source>
</evidence>
<dbReference type="InterPro" id="IPR003594">
    <property type="entry name" value="HATPase_dom"/>
</dbReference>
<proteinExistence type="predicted"/>
<dbReference type="InterPro" id="IPR001789">
    <property type="entry name" value="Sig_transdc_resp-reg_receiver"/>
</dbReference>
<feature type="domain" description="Histidine kinase" evidence="6">
    <location>
        <begin position="37"/>
        <end position="163"/>
    </location>
</feature>
<dbReference type="Gene3D" id="3.40.50.2300">
    <property type="match status" value="1"/>
</dbReference>
<dbReference type="GO" id="GO:0009927">
    <property type="term" value="F:histidine phosphotransfer kinase activity"/>
    <property type="evidence" value="ECO:0007669"/>
    <property type="project" value="TreeGrafter"/>
</dbReference>
<protein>
    <recommendedName>
        <fullName evidence="2">histidine kinase</fullName>
        <ecNumber evidence="2">2.7.13.3</ecNumber>
    </recommendedName>
</protein>
<dbReference type="CDD" id="cd00156">
    <property type="entry name" value="REC"/>
    <property type="match status" value="1"/>
</dbReference>
<dbReference type="EMBL" id="JACADJ010000020">
    <property type="protein sequence ID" value="NWH04929.1"/>
    <property type="molecule type" value="Genomic_DNA"/>
</dbReference>
<dbReference type="PRINTS" id="PR00344">
    <property type="entry name" value="BCTRLSENSOR"/>
</dbReference>
<dbReference type="PROSITE" id="PS50109">
    <property type="entry name" value="HIS_KIN"/>
    <property type="match status" value="1"/>
</dbReference>
<accession>A0A850SUV5</accession>
<dbReference type="InterPro" id="IPR004358">
    <property type="entry name" value="Sig_transdc_His_kin-like_C"/>
</dbReference>
<feature type="modified residue" description="4-aspartylphosphate" evidence="5">
    <location>
        <position position="233"/>
    </location>
</feature>
<dbReference type="PANTHER" id="PTHR43047:SF72">
    <property type="entry name" value="OSMOSENSING HISTIDINE PROTEIN KINASE SLN1"/>
    <property type="match status" value="1"/>
</dbReference>
<gene>
    <name evidence="8" type="ORF">HXW94_08025</name>
</gene>
<dbReference type="Gene3D" id="3.30.565.10">
    <property type="entry name" value="Histidine kinase-like ATPase, C-terminal domain"/>
    <property type="match status" value="1"/>
</dbReference>
<evidence type="ECO:0000259" key="7">
    <source>
        <dbReference type="PROSITE" id="PS50110"/>
    </source>
</evidence>
<keyword evidence="9" id="KW-1185">Reference proteome</keyword>
<sequence length="309" mass="34431">MIKNDQLKCSLKKEKIGLDMGSTLDIRKRIACSTEMILGDTTEINQVMINLCNNSFHAMAEGIGTLEVNLNTIQLNPESALRYTNLEPGDYVSLTVKDTGEGIEPAFMDRLFDPYFTTKDVDQGLGMGLAVVHSIVKKHDGDIKIESEVGKGTTVEILLPVIEEQTEIITEAFETPQMGAERILLVDDESSIIKMVTLMLNRSGYDVIGKTSSSNALKAFKENPEQFDLVISDMTMPEMAGDQFVQEIKQICPDIPVILCTGHSNRMDENKAKEVGIDAFMMKPFSKKDLTRTIPEVLKRSQRMIISEE</sequence>
<dbReference type="PANTHER" id="PTHR43047">
    <property type="entry name" value="TWO-COMPONENT HISTIDINE PROTEIN KINASE"/>
    <property type="match status" value="1"/>
</dbReference>
<dbReference type="GO" id="GO:0000155">
    <property type="term" value="F:phosphorelay sensor kinase activity"/>
    <property type="evidence" value="ECO:0007669"/>
    <property type="project" value="TreeGrafter"/>
</dbReference>
<dbReference type="Pfam" id="PF00072">
    <property type="entry name" value="Response_reg"/>
    <property type="match status" value="1"/>
</dbReference>
<dbReference type="GO" id="GO:0005886">
    <property type="term" value="C:plasma membrane"/>
    <property type="evidence" value="ECO:0007669"/>
    <property type="project" value="TreeGrafter"/>
</dbReference>
<dbReference type="InterPro" id="IPR011006">
    <property type="entry name" value="CheY-like_superfamily"/>
</dbReference>
<evidence type="ECO:0000256" key="2">
    <source>
        <dbReference type="ARBA" id="ARBA00012438"/>
    </source>
</evidence>
<dbReference type="EC" id="2.7.13.3" evidence="2"/>
<reference evidence="8 9" key="1">
    <citation type="submission" date="2020-06" db="EMBL/GenBank/DDBJ databases">
        <title>High-quality draft genome of sulfate reducer Desulfobacter latus type strain AcrS2 isolated from marine sediment.</title>
        <authorList>
            <person name="Hoppe M."/>
            <person name="Larsen C.K."/>
            <person name="Marshall I.P.G."/>
            <person name="Schramm A."/>
            <person name="Marietou A.G."/>
        </authorList>
    </citation>
    <scope>NUCLEOTIDE SEQUENCE [LARGE SCALE GENOMIC DNA]</scope>
    <source>
        <strain evidence="8 9">AcRS2</strain>
    </source>
</reference>
<evidence type="ECO:0000259" key="6">
    <source>
        <dbReference type="PROSITE" id="PS50109"/>
    </source>
</evidence>
<dbReference type="AlphaFoldDB" id="A0A850SUV5"/>
<evidence type="ECO:0000256" key="1">
    <source>
        <dbReference type="ARBA" id="ARBA00000085"/>
    </source>
</evidence>
<dbReference type="InterPro" id="IPR036890">
    <property type="entry name" value="HATPase_C_sf"/>
</dbReference>
<dbReference type="InterPro" id="IPR005467">
    <property type="entry name" value="His_kinase_dom"/>
</dbReference>
<dbReference type="RefSeq" id="WP_178366384.1">
    <property type="nucleotide sequence ID" value="NZ_JACADJ010000020.1"/>
</dbReference>